<evidence type="ECO:0008006" key="3">
    <source>
        <dbReference type="Google" id="ProtNLM"/>
    </source>
</evidence>
<sequence length="122" mass="13120">MTVLAALLLQAAAPPPMPPADWTNLPELPVPAASGPVSSSFVRREVARNRCQVAFDGVVAEIEAPVAVLVDEAGAVQRVVPRAIDCPIVEQYTAGYVSSLARRAGVLKPGWYKFTMTYRWQG</sequence>
<protein>
    <recommendedName>
        <fullName evidence="3">TonB C-terminal domain-containing protein</fullName>
    </recommendedName>
</protein>
<evidence type="ECO:0000313" key="1">
    <source>
        <dbReference type="EMBL" id="PAX09234.1"/>
    </source>
</evidence>
<keyword evidence="2" id="KW-1185">Reference proteome</keyword>
<organism evidence="1 2">
    <name type="scientific">Sphingomonas lenta</name>
    <dbReference type="NCBI Taxonomy" id="1141887"/>
    <lineage>
        <taxon>Bacteria</taxon>
        <taxon>Pseudomonadati</taxon>
        <taxon>Pseudomonadota</taxon>
        <taxon>Alphaproteobacteria</taxon>
        <taxon>Sphingomonadales</taxon>
        <taxon>Sphingomonadaceae</taxon>
        <taxon>Sphingomonas</taxon>
    </lineage>
</organism>
<dbReference type="AlphaFoldDB" id="A0A2A2SIX1"/>
<reference evidence="2" key="1">
    <citation type="submission" date="2017-09" db="EMBL/GenBank/DDBJ databases">
        <authorList>
            <person name="Feng G."/>
            <person name="Zhu H."/>
        </authorList>
    </citation>
    <scope>NUCLEOTIDE SEQUENCE [LARGE SCALE GENOMIC DNA]</scope>
    <source>
        <strain evidence="2">1PNM-20</strain>
    </source>
</reference>
<gene>
    <name evidence="1" type="ORF">CKY28_00225</name>
</gene>
<dbReference type="EMBL" id="NSLI01000001">
    <property type="protein sequence ID" value="PAX09234.1"/>
    <property type="molecule type" value="Genomic_DNA"/>
</dbReference>
<evidence type="ECO:0000313" key="2">
    <source>
        <dbReference type="Proteomes" id="UP000218151"/>
    </source>
</evidence>
<proteinExistence type="predicted"/>
<name>A0A2A2SIX1_9SPHN</name>
<accession>A0A2A2SIX1</accession>
<comment type="caution">
    <text evidence="1">The sequence shown here is derived from an EMBL/GenBank/DDBJ whole genome shotgun (WGS) entry which is preliminary data.</text>
</comment>
<dbReference type="Proteomes" id="UP000218151">
    <property type="component" value="Unassembled WGS sequence"/>
</dbReference>